<evidence type="ECO:0000313" key="4">
    <source>
        <dbReference type="EMBL" id="KAJ8564681.1"/>
    </source>
</evidence>
<organism evidence="4 5">
    <name type="scientific">Anisodus acutangulus</name>
    <dbReference type="NCBI Taxonomy" id="402998"/>
    <lineage>
        <taxon>Eukaryota</taxon>
        <taxon>Viridiplantae</taxon>
        <taxon>Streptophyta</taxon>
        <taxon>Embryophyta</taxon>
        <taxon>Tracheophyta</taxon>
        <taxon>Spermatophyta</taxon>
        <taxon>Magnoliopsida</taxon>
        <taxon>eudicotyledons</taxon>
        <taxon>Gunneridae</taxon>
        <taxon>Pentapetalae</taxon>
        <taxon>asterids</taxon>
        <taxon>lamiids</taxon>
        <taxon>Solanales</taxon>
        <taxon>Solanaceae</taxon>
        <taxon>Solanoideae</taxon>
        <taxon>Hyoscyameae</taxon>
        <taxon>Anisodus</taxon>
    </lineage>
</organism>
<feature type="region of interest" description="Disordered" evidence="2">
    <location>
        <begin position="47"/>
        <end position="96"/>
    </location>
</feature>
<dbReference type="PANTHER" id="PTHR31471:SF51">
    <property type="entry name" value="REMORIN FAMILY PROTEIN"/>
    <property type="match status" value="1"/>
</dbReference>
<protein>
    <recommendedName>
        <fullName evidence="3">Remorin C-terminal domain-containing protein</fullName>
    </recommendedName>
</protein>
<feature type="domain" description="Remorin C-terminal" evidence="3">
    <location>
        <begin position="168"/>
        <end position="270"/>
    </location>
</feature>
<feature type="region of interest" description="Disordered" evidence="2">
    <location>
        <begin position="239"/>
        <end position="261"/>
    </location>
</feature>
<feature type="compositionally biased region" description="Polar residues" evidence="2">
    <location>
        <begin position="56"/>
        <end position="69"/>
    </location>
</feature>
<evidence type="ECO:0000256" key="2">
    <source>
        <dbReference type="SAM" id="MobiDB-lite"/>
    </source>
</evidence>
<feature type="compositionally biased region" description="Basic and acidic residues" evidence="2">
    <location>
        <begin position="243"/>
        <end position="260"/>
    </location>
</feature>
<evidence type="ECO:0000313" key="5">
    <source>
        <dbReference type="Proteomes" id="UP001152561"/>
    </source>
</evidence>
<dbReference type="EMBL" id="JAJAGQ010000004">
    <property type="protein sequence ID" value="KAJ8564681.1"/>
    <property type="molecule type" value="Genomic_DNA"/>
</dbReference>
<feature type="compositionally biased region" description="Polar residues" evidence="2">
    <location>
        <begin position="143"/>
        <end position="153"/>
    </location>
</feature>
<reference evidence="5" key="1">
    <citation type="journal article" date="2023" name="Proc. Natl. Acad. Sci. U.S.A.">
        <title>Genomic and structural basis for evolution of tropane alkaloid biosynthesis.</title>
        <authorList>
            <person name="Wanga Y.-J."/>
            <person name="Taina T."/>
            <person name="Yua J.-Y."/>
            <person name="Lia J."/>
            <person name="Xua B."/>
            <person name="Chenc J."/>
            <person name="D'Auriad J.C."/>
            <person name="Huanga J.-P."/>
            <person name="Huanga S.-X."/>
        </authorList>
    </citation>
    <scope>NUCLEOTIDE SEQUENCE [LARGE SCALE GENOMIC DNA]</scope>
    <source>
        <strain evidence="5">cv. KIB-2019</strain>
    </source>
</reference>
<dbReference type="Proteomes" id="UP001152561">
    <property type="component" value="Unassembled WGS sequence"/>
</dbReference>
<feature type="region of interest" description="Disordered" evidence="2">
    <location>
        <begin position="138"/>
        <end position="169"/>
    </location>
</feature>
<dbReference type="Pfam" id="PF03763">
    <property type="entry name" value="Remorin_C"/>
    <property type="match status" value="1"/>
</dbReference>
<sequence length="275" mass="30905">MSKETKRTVSWLERQFTTKVARDYDSSNAVDYPTAVAVAAFVVKSIEDKSNKDQTRTNTGAKKSLSNIKSKADDKIGRPQKSTAVKSSKSSSKVQDKNVVIRTATVNQEPVNSTQSLKQSATFVDTKRNSTFADKNIDIASPKTPTRQSTSQKEMMKGPITTNPGVGNSKADIWEKEEMKKIKERYEKLNKIILDWETKKKKKAKRHLEQIEAKLDTRRAKTRQSFYNDNGRIENIAGGAKAQAEKNQEKEELKVKEKANKIRSTGKMPATCLCL</sequence>
<comment type="caution">
    <text evidence="4">The sequence shown here is derived from an EMBL/GenBank/DDBJ whole genome shotgun (WGS) entry which is preliminary data.</text>
</comment>
<evidence type="ECO:0000259" key="3">
    <source>
        <dbReference type="Pfam" id="PF03763"/>
    </source>
</evidence>
<dbReference type="OrthoDB" id="1879425at2759"/>
<proteinExistence type="inferred from homology"/>
<name>A0A9Q1RN80_9SOLA</name>
<gene>
    <name evidence="4" type="ORF">K7X08_001141</name>
</gene>
<dbReference type="PANTHER" id="PTHR31471">
    <property type="entry name" value="OS02G0116800 PROTEIN"/>
    <property type="match status" value="1"/>
</dbReference>
<feature type="compositionally biased region" description="Low complexity" evidence="2">
    <location>
        <begin position="81"/>
        <end position="96"/>
    </location>
</feature>
<dbReference type="InterPro" id="IPR005516">
    <property type="entry name" value="Remorin_C"/>
</dbReference>
<dbReference type="AlphaFoldDB" id="A0A9Q1RN80"/>
<evidence type="ECO:0000256" key="1">
    <source>
        <dbReference type="ARBA" id="ARBA00005711"/>
    </source>
</evidence>
<keyword evidence="5" id="KW-1185">Reference proteome</keyword>
<accession>A0A9Q1RN80</accession>
<comment type="similarity">
    <text evidence="1">Belongs to the remorin family.</text>
</comment>